<proteinExistence type="predicted"/>
<sequence length="82" mass="8769">MPLVLIVFSIKLGARLKEQAGRIISRTRVGTIGVFERVSHHEQRDEYLSRTHPASFAEAMISSRASLAAAANSSSDGASSGL</sequence>
<dbReference type="RefSeq" id="WP_154668676.1">
    <property type="nucleotide sequence ID" value="NZ_JACIIG010000022.1"/>
</dbReference>
<protein>
    <submittedName>
        <fullName evidence="1">Uncharacterized protein</fullName>
    </submittedName>
</protein>
<comment type="caution">
    <text evidence="1">The sequence shown here is derived from an EMBL/GenBank/DDBJ whole genome shotgun (WGS) entry which is preliminary data.</text>
</comment>
<reference evidence="1 2" key="1">
    <citation type="submission" date="2020-08" db="EMBL/GenBank/DDBJ databases">
        <title>Genomic Encyclopedia of Type Strains, Phase IV (KMG-V): Genome sequencing to study the core and pangenomes of soil and plant-associated prokaryotes.</title>
        <authorList>
            <person name="Whitman W."/>
        </authorList>
    </citation>
    <scope>NUCLEOTIDE SEQUENCE [LARGE SCALE GENOMIC DNA]</scope>
    <source>
        <strain evidence="1 2">SEMIA 492</strain>
    </source>
</reference>
<evidence type="ECO:0000313" key="1">
    <source>
        <dbReference type="EMBL" id="MBB4571323.1"/>
    </source>
</evidence>
<name>A0A7W7EPK2_9HYPH</name>
<dbReference type="Proteomes" id="UP000543836">
    <property type="component" value="Unassembled WGS sequence"/>
</dbReference>
<keyword evidence="2" id="KW-1185">Reference proteome</keyword>
<evidence type="ECO:0000313" key="2">
    <source>
        <dbReference type="Proteomes" id="UP000543836"/>
    </source>
</evidence>
<dbReference type="EMBL" id="JACIIG010000022">
    <property type="protein sequence ID" value="MBB4571323.1"/>
    <property type="molecule type" value="Genomic_DNA"/>
</dbReference>
<dbReference type="AlphaFoldDB" id="A0A7W7EPK2"/>
<gene>
    <name evidence="1" type="ORF">GGE60_005484</name>
</gene>
<accession>A0A7W7EPK2</accession>
<organism evidence="1 2">
    <name type="scientific">Rhizobium leucaenae</name>
    <dbReference type="NCBI Taxonomy" id="29450"/>
    <lineage>
        <taxon>Bacteria</taxon>
        <taxon>Pseudomonadati</taxon>
        <taxon>Pseudomonadota</taxon>
        <taxon>Alphaproteobacteria</taxon>
        <taxon>Hyphomicrobiales</taxon>
        <taxon>Rhizobiaceae</taxon>
        <taxon>Rhizobium/Agrobacterium group</taxon>
        <taxon>Rhizobium</taxon>
    </lineage>
</organism>